<organism evidence="7 8">
    <name type="scientific">Catenuloplanes niger</name>
    <dbReference type="NCBI Taxonomy" id="587534"/>
    <lineage>
        <taxon>Bacteria</taxon>
        <taxon>Bacillati</taxon>
        <taxon>Actinomycetota</taxon>
        <taxon>Actinomycetes</taxon>
        <taxon>Micromonosporales</taxon>
        <taxon>Micromonosporaceae</taxon>
        <taxon>Catenuloplanes</taxon>
    </lineage>
</organism>
<protein>
    <submittedName>
        <fullName evidence="7">Integrase</fullName>
    </submittedName>
</protein>
<accession>A0AAE3ZQ05</accession>
<keyword evidence="1" id="KW-0229">DNA integration</keyword>
<dbReference type="PROSITE" id="PS51898">
    <property type="entry name" value="TYR_RECOMBINASE"/>
    <property type="match status" value="1"/>
</dbReference>
<comment type="caution">
    <text evidence="7">The sequence shown here is derived from an EMBL/GenBank/DDBJ whole genome shotgun (WGS) entry which is preliminary data.</text>
</comment>
<dbReference type="InterPro" id="IPR010998">
    <property type="entry name" value="Integrase_recombinase_N"/>
</dbReference>
<dbReference type="InterPro" id="IPR044068">
    <property type="entry name" value="CB"/>
</dbReference>
<evidence type="ECO:0000313" key="8">
    <source>
        <dbReference type="Proteomes" id="UP001183629"/>
    </source>
</evidence>
<dbReference type="PANTHER" id="PTHR30349">
    <property type="entry name" value="PHAGE INTEGRASE-RELATED"/>
    <property type="match status" value="1"/>
</dbReference>
<evidence type="ECO:0000313" key="7">
    <source>
        <dbReference type="EMBL" id="MDR7322148.1"/>
    </source>
</evidence>
<feature type="domain" description="Core-binding (CB)" evidence="6">
    <location>
        <begin position="77"/>
        <end position="169"/>
    </location>
</feature>
<evidence type="ECO:0000259" key="6">
    <source>
        <dbReference type="PROSITE" id="PS51900"/>
    </source>
</evidence>
<keyword evidence="8" id="KW-1185">Reference proteome</keyword>
<dbReference type="PROSITE" id="PS51900">
    <property type="entry name" value="CB"/>
    <property type="match status" value="1"/>
</dbReference>
<evidence type="ECO:0000256" key="4">
    <source>
        <dbReference type="PROSITE-ProRule" id="PRU01248"/>
    </source>
</evidence>
<dbReference type="GO" id="GO:0015074">
    <property type="term" value="P:DNA integration"/>
    <property type="evidence" value="ECO:0007669"/>
    <property type="project" value="UniProtKB-KW"/>
</dbReference>
<dbReference type="Proteomes" id="UP001183629">
    <property type="component" value="Unassembled WGS sequence"/>
</dbReference>
<keyword evidence="3" id="KW-0233">DNA recombination</keyword>
<proteinExistence type="predicted"/>
<dbReference type="InterPro" id="IPR050090">
    <property type="entry name" value="Tyrosine_recombinase_XerCD"/>
</dbReference>
<sequence length="545" mass="60494">MAKLETRRSKDGKSGSYRVSWLFGGSRGGKTQTCTFTGLDKGALSLANTAKELAEARRHRITSDEVYASVLGERKKVSSTPLVRDWFEEWIGSRVRLSPRERRNYRSKFERRIAPLIGHLPVDQVTFVEIGKIINDLRVPPVSSGHKPLANTSVTRYYSVVFSLFKAAVARGHITVNPCLESGFVRNETDHDDEGTEHRFYLTEDQYQVLLSAFKPEDRIVIELLVGTGGRYSEVTALAVEDILAPTATEGPRIRFRRAWKESREKKGSWYLGPPKSRQRRTVGISMNLYEQLVDYVQGLPPEAFVVRARRGGPMRYQNWHTHIWKPAVLNARRCGLHPPPNQETRMEGSSGRCGDYGGIGAYSGKPCNLSVVPGYNRCGRHFGPRADAVSTCGCPGVLPRNLNEHDLRHSHAGFLFANPTVTVNAISRRLGHGSIRTTVDIYGGLLPKAEQAAIDAITAATRSKPGRPTAVKPLSLPKTTSREVVLAAARSVADKDGRVARKDLTAKIGDRLTKTTLAYTLTALVKSEALLREQRNRYRLPTAA</sequence>
<evidence type="ECO:0000256" key="3">
    <source>
        <dbReference type="ARBA" id="ARBA00023172"/>
    </source>
</evidence>
<dbReference type="RefSeq" id="WP_310412080.1">
    <property type="nucleotide sequence ID" value="NZ_JAVDYC010000001.1"/>
</dbReference>
<dbReference type="InterPro" id="IPR004107">
    <property type="entry name" value="Integrase_SAM-like_N"/>
</dbReference>
<dbReference type="GO" id="GO:0003677">
    <property type="term" value="F:DNA binding"/>
    <property type="evidence" value="ECO:0007669"/>
    <property type="project" value="UniProtKB-UniRule"/>
</dbReference>
<reference evidence="7 8" key="1">
    <citation type="submission" date="2023-07" db="EMBL/GenBank/DDBJ databases">
        <title>Sequencing the genomes of 1000 actinobacteria strains.</title>
        <authorList>
            <person name="Klenk H.-P."/>
        </authorList>
    </citation>
    <scope>NUCLEOTIDE SEQUENCE [LARGE SCALE GENOMIC DNA]</scope>
    <source>
        <strain evidence="7 8">DSM 44711</strain>
    </source>
</reference>
<dbReference type="Gene3D" id="1.10.150.130">
    <property type="match status" value="1"/>
</dbReference>
<dbReference type="GO" id="GO:0006310">
    <property type="term" value="P:DNA recombination"/>
    <property type="evidence" value="ECO:0007669"/>
    <property type="project" value="UniProtKB-KW"/>
</dbReference>
<keyword evidence="2 4" id="KW-0238">DNA-binding</keyword>
<dbReference type="AlphaFoldDB" id="A0AAE3ZQ05"/>
<dbReference type="EMBL" id="JAVDYC010000001">
    <property type="protein sequence ID" value="MDR7322148.1"/>
    <property type="molecule type" value="Genomic_DNA"/>
</dbReference>
<feature type="domain" description="Tyr recombinase" evidence="5">
    <location>
        <begin position="197"/>
        <end position="456"/>
    </location>
</feature>
<gene>
    <name evidence="7" type="ORF">J2S44_002398</name>
</gene>
<evidence type="ECO:0000256" key="2">
    <source>
        <dbReference type="ARBA" id="ARBA00023125"/>
    </source>
</evidence>
<dbReference type="InterPro" id="IPR002104">
    <property type="entry name" value="Integrase_catalytic"/>
</dbReference>
<dbReference type="Gene3D" id="1.10.443.10">
    <property type="entry name" value="Intergrase catalytic core"/>
    <property type="match status" value="1"/>
</dbReference>
<dbReference type="Pfam" id="PF14659">
    <property type="entry name" value="Phage_int_SAM_3"/>
    <property type="match status" value="1"/>
</dbReference>
<evidence type="ECO:0000256" key="1">
    <source>
        <dbReference type="ARBA" id="ARBA00022908"/>
    </source>
</evidence>
<evidence type="ECO:0000259" key="5">
    <source>
        <dbReference type="PROSITE" id="PS51898"/>
    </source>
</evidence>
<name>A0AAE3ZQ05_9ACTN</name>
<dbReference type="InterPro" id="IPR013762">
    <property type="entry name" value="Integrase-like_cat_sf"/>
</dbReference>
<dbReference type="SUPFAM" id="SSF56349">
    <property type="entry name" value="DNA breaking-rejoining enzymes"/>
    <property type="match status" value="2"/>
</dbReference>
<dbReference type="InterPro" id="IPR011010">
    <property type="entry name" value="DNA_brk_join_enz"/>
</dbReference>